<organism evidence="1">
    <name type="scientific">candidate division WOR-3 bacterium</name>
    <dbReference type="NCBI Taxonomy" id="2052148"/>
    <lineage>
        <taxon>Bacteria</taxon>
        <taxon>Bacteria division WOR-3</taxon>
    </lineage>
</organism>
<dbReference type="Gene3D" id="2.40.160.60">
    <property type="entry name" value="Outer membrane protein transport protein (OMPP1/FadL/TodX)"/>
    <property type="match status" value="1"/>
</dbReference>
<name>A0A7C6EJY5_UNCW3</name>
<evidence type="ECO:0008006" key="2">
    <source>
        <dbReference type="Google" id="ProtNLM"/>
    </source>
</evidence>
<reference evidence="1" key="1">
    <citation type="journal article" date="2020" name="mSystems">
        <title>Genome- and Community-Level Interaction Insights into Carbon Utilization and Element Cycling Functions of Hydrothermarchaeota in Hydrothermal Sediment.</title>
        <authorList>
            <person name="Zhou Z."/>
            <person name="Liu Y."/>
            <person name="Xu W."/>
            <person name="Pan J."/>
            <person name="Luo Z.H."/>
            <person name="Li M."/>
        </authorList>
    </citation>
    <scope>NUCLEOTIDE SEQUENCE [LARGE SCALE GENOMIC DNA]</scope>
    <source>
        <strain evidence="1">SpSt-783</strain>
    </source>
</reference>
<accession>A0A7C6EJY5</accession>
<evidence type="ECO:0000313" key="1">
    <source>
        <dbReference type="EMBL" id="HHS62926.1"/>
    </source>
</evidence>
<dbReference type="EMBL" id="DTHJ01000098">
    <property type="protein sequence ID" value="HHS62926.1"/>
    <property type="molecule type" value="Genomic_DNA"/>
</dbReference>
<proteinExistence type="predicted"/>
<sequence length="280" mass="30836">MILFLLLANIGFEYLLVDPVAERVGMGYAFYGDGHNIHYNPAGIILNDKTSYSFSYLNYIGGTHFGYVDYENSTLGAGIRYFYSGKMKKTDALGQEIGDFSINFIDFSVGKGLAINNILLGFAGKVVYELIDTLYSAGLGIDIGALYFLSQENIHLGLAVKNLGTSIKPFISEKELLPYEINLGAIYNLNQGWIGLDVVKPVLMNFGVRLGAGYDFTDFLTFRVSYNSLLSQVKTDTGLDFLAGITIGFGVKKSNINVNYSYTPYFNLGQAHRLTIRIGG</sequence>
<dbReference type="SUPFAM" id="SSF56935">
    <property type="entry name" value="Porins"/>
    <property type="match status" value="1"/>
</dbReference>
<gene>
    <name evidence="1" type="ORF">ENV70_04850</name>
</gene>
<protein>
    <recommendedName>
        <fullName evidence="2">PorV/PorQ family protein</fullName>
    </recommendedName>
</protein>
<comment type="caution">
    <text evidence="1">The sequence shown here is derived from an EMBL/GenBank/DDBJ whole genome shotgun (WGS) entry which is preliminary data.</text>
</comment>
<dbReference type="AlphaFoldDB" id="A0A7C6EJY5"/>